<protein>
    <recommendedName>
        <fullName evidence="3">VWA domain-containing protein</fullName>
    </recommendedName>
</protein>
<evidence type="ECO:0000313" key="2">
    <source>
        <dbReference type="Proteomes" id="UP000471031"/>
    </source>
</evidence>
<keyword evidence="2" id="KW-1185">Reference proteome</keyword>
<evidence type="ECO:0000313" key="1">
    <source>
        <dbReference type="EMBL" id="MZP42757.1"/>
    </source>
</evidence>
<dbReference type="Gene3D" id="3.40.50.410">
    <property type="entry name" value="von Willebrand factor, type A domain"/>
    <property type="match status" value="1"/>
</dbReference>
<dbReference type="RefSeq" id="WP_161261338.1">
    <property type="nucleotide sequence ID" value="NZ_JAFBDC010000004.1"/>
</dbReference>
<evidence type="ECO:0008006" key="3">
    <source>
        <dbReference type="Google" id="ProtNLM"/>
    </source>
</evidence>
<dbReference type="Proteomes" id="UP000471031">
    <property type="component" value="Unassembled WGS sequence"/>
</dbReference>
<dbReference type="OrthoDB" id="9808778at2"/>
<comment type="caution">
    <text evidence="1">The sequence shown here is derived from an EMBL/GenBank/DDBJ whole genome shotgun (WGS) entry which is preliminary data.</text>
</comment>
<sequence>MIKPSSLTATLEVGESIHEDKTVEIPRMPPKADILLSFDVSGSMEPILYLAKSYVLHLMMLLDRRGLGCDLQYGVISYSDYPGLYESEGYREFYGLQFDYPYRLDQPLTGNLSPVVTVMNNLYTGSSGDNPECYARPFYESYTDPAIGWRRGAKRILINIGDSVPHDRDVNRGVPGKSGVWLTGLDPGRDGVVRTADDLTFLDVIQGLVDHHITLVEFHRTAKYLDYWQYWTGLTGGKAYNISSISVVNSLEQELVDLLGVPVVANLRLEASEGFQRWLTRVTPAAYSGPSGVSTDFRITLRPPRGTKPGIYTFAIRAVDDRDIEYGAQEVTLTVTPSTRGFHPASLRDATA</sequence>
<reference evidence="1 2" key="1">
    <citation type="submission" date="2020-01" db="EMBL/GenBank/DDBJ databases">
        <title>Whole genome sequence of Heliobacterium gestii DSM 11169.</title>
        <authorList>
            <person name="Kyndt J.A."/>
            <person name="Meyer T.E."/>
        </authorList>
    </citation>
    <scope>NUCLEOTIDE SEQUENCE [LARGE SCALE GENOMIC DNA]</scope>
    <source>
        <strain evidence="1 2">DSM 11169</strain>
    </source>
</reference>
<dbReference type="AlphaFoldDB" id="A0A845L7Q8"/>
<dbReference type="InterPro" id="IPR036465">
    <property type="entry name" value="vWFA_dom_sf"/>
</dbReference>
<organism evidence="1 2">
    <name type="scientific">Heliomicrobium gestii</name>
    <name type="common">Heliobacterium gestii</name>
    <dbReference type="NCBI Taxonomy" id="2699"/>
    <lineage>
        <taxon>Bacteria</taxon>
        <taxon>Bacillati</taxon>
        <taxon>Bacillota</taxon>
        <taxon>Clostridia</taxon>
        <taxon>Eubacteriales</taxon>
        <taxon>Heliobacteriaceae</taxon>
        <taxon>Heliomicrobium</taxon>
    </lineage>
</organism>
<gene>
    <name evidence="1" type="ORF">GTO89_06845</name>
</gene>
<name>A0A845L7Q8_HELGE</name>
<proteinExistence type="predicted"/>
<accession>A0A845L7Q8</accession>
<dbReference type="SUPFAM" id="SSF53300">
    <property type="entry name" value="vWA-like"/>
    <property type="match status" value="1"/>
</dbReference>
<dbReference type="EMBL" id="WXEX01000005">
    <property type="protein sequence ID" value="MZP42757.1"/>
    <property type="molecule type" value="Genomic_DNA"/>
</dbReference>